<protein>
    <submittedName>
        <fullName evidence="2">Uncharacterized protein</fullName>
    </submittedName>
</protein>
<evidence type="ECO:0000313" key="3">
    <source>
        <dbReference type="Proteomes" id="UP001303115"/>
    </source>
</evidence>
<name>A0AAN6P9N0_9PEZI</name>
<reference evidence="3" key="1">
    <citation type="journal article" date="2023" name="Mol. Phylogenet. Evol.">
        <title>Genome-scale phylogeny and comparative genomics of the fungal order Sordariales.</title>
        <authorList>
            <person name="Hensen N."/>
            <person name="Bonometti L."/>
            <person name="Westerberg I."/>
            <person name="Brannstrom I.O."/>
            <person name="Guillou S."/>
            <person name="Cros-Aarteil S."/>
            <person name="Calhoun S."/>
            <person name="Haridas S."/>
            <person name="Kuo A."/>
            <person name="Mondo S."/>
            <person name="Pangilinan J."/>
            <person name="Riley R."/>
            <person name="LaButti K."/>
            <person name="Andreopoulos B."/>
            <person name="Lipzen A."/>
            <person name="Chen C."/>
            <person name="Yan M."/>
            <person name="Daum C."/>
            <person name="Ng V."/>
            <person name="Clum A."/>
            <person name="Steindorff A."/>
            <person name="Ohm R.A."/>
            <person name="Martin F."/>
            <person name="Silar P."/>
            <person name="Natvig D.O."/>
            <person name="Lalanne C."/>
            <person name="Gautier V."/>
            <person name="Ament-Velasquez S.L."/>
            <person name="Kruys A."/>
            <person name="Hutchinson M.I."/>
            <person name="Powell A.J."/>
            <person name="Barry K."/>
            <person name="Miller A.N."/>
            <person name="Grigoriev I.V."/>
            <person name="Debuchy R."/>
            <person name="Gladieux P."/>
            <person name="Hiltunen Thoren M."/>
            <person name="Johannesson H."/>
        </authorList>
    </citation>
    <scope>NUCLEOTIDE SEQUENCE [LARGE SCALE GENOMIC DNA]</scope>
    <source>
        <strain evidence="3">CBS 284.82</strain>
    </source>
</reference>
<dbReference type="AlphaFoldDB" id="A0AAN6P9N0"/>
<gene>
    <name evidence="2" type="ORF">C8A01DRAFT_18863</name>
</gene>
<comment type="caution">
    <text evidence="2">The sequence shown here is derived from an EMBL/GenBank/DDBJ whole genome shotgun (WGS) entry which is preliminary data.</text>
</comment>
<evidence type="ECO:0000256" key="1">
    <source>
        <dbReference type="SAM" id="MobiDB-lite"/>
    </source>
</evidence>
<sequence length="130" mass="14817">MGIIFLIRSGADVHAKDHNGRSVSDLAYARFPHPWDMVGSMQGDVWDFALAVCGYNISDFRQGRCRKAHYGGYYNRQGFEELWAGHEHLCPYYDVEEDTGPCSDEEDEDEWETTGSEDEAMDPVGLEEEE</sequence>
<proteinExistence type="predicted"/>
<accession>A0AAN6P9N0</accession>
<organism evidence="2 3">
    <name type="scientific">Parachaetomium inaequale</name>
    <dbReference type="NCBI Taxonomy" id="2588326"/>
    <lineage>
        <taxon>Eukaryota</taxon>
        <taxon>Fungi</taxon>
        <taxon>Dikarya</taxon>
        <taxon>Ascomycota</taxon>
        <taxon>Pezizomycotina</taxon>
        <taxon>Sordariomycetes</taxon>
        <taxon>Sordariomycetidae</taxon>
        <taxon>Sordariales</taxon>
        <taxon>Chaetomiaceae</taxon>
        <taxon>Parachaetomium</taxon>
    </lineage>
</organism>
<feature type="region of interest" description="Disordered" evidence="1">
    <location>
        <begin position="96"/>
        <end position="130"/>
    </location>
</feature>
<keyword evidence="3" id="KW-1185">Reference proteome</keyword>
<dbReference type="Proteomes" id="UP001303115">
    <property type="component" value="Unassembled WGS sequence"/>
</dbReference>
<evidence type="ECO:0000313" key="2">
    <source>
        <dbReference type="EMBL" id="KAK4034293.1"/>
    </source>
</evidence>
<dbReference type="EMBL" id="MU854485">
    <property type="protein sequence ID" value="KAK4034293.1"/>
    <property type="molecule type" value="Genomic_DNA"/>
</dbReference>